<dbReference type="PROSITE" id="PS50082">
    <property type="entry name" value="WD_REPEATS_2"/>
    <property type="match status" value="5"/>
</dbReference>
<evidence type="ECO:0000256" key="2">
    <source>
        <dbReference type="ARBA" id="ARBA00022737"/>
    </source>
</evidence>
<evidence type="ECO:0000256" key="1">
    <source>
        <dbReference type="ARBA" id="ARBA00022574"/>
    </source>
</evidence>
<dbReference type="Pfam" id="PF12937">
    <property type="entry name" value="F-box-like"/>
    <property type="match status" value="1"/>
</dbReference>
<dbReference type="SUPFAM" id="SSF81383">
    <property type="entry name" value="F-box domain"/>
    <property type="match status" value="1"/>
</dbReference>
<dbReference type="InterPro" id="IPR036322">
    <property type="entry name" value="WD40_repeat_dom_sf"/>
</dbReference>
<dbReference type="GO" id="GO:0010992">
    <property type="term" value="P:ubiquitin recycling"/>
    <property type="evidence" value="ECO:0007669"/>
    <property type="project" value="TreeGrafter"/>
</dbReference>
<name>A0A166EKB5_9AGAM</name>
<gene>
    <name evidence="6" type="ORF">FIBSPDRAFT_749575</name>
</gene>
<dbReference type="GO" id="GO:0005737">
    <property type="term" value="C:cytoplasm"/>
    <property type="evidence" value="ECO:0007669"/>
    <property type="project" value="TreeGrafter"/>
</dbReference>
<feature type="domain" description="F-box" evidence="5">
    <location>
        <begin position="231"/>
        <end position="277"/>
    </location>
</feature>
<dbReference type="PROSITE" id="PS50181">
    <property type="entry name" value="FBOX"/>
    <property type="match status" value="1"/>
</dbReference>
<dbReference type="InterPro" id="IPR001680">
    <property type="entry name" value="WD40_rpt"/>
</dbReference>
<dbReference type="InterPro" id="IPR015943">
    <property type="entry name" value="WD40/YVTN_repeat-like_dom_sf"/>
</dbReference>
<dbReference type="SMART" id="SM00320">
    <property type="entry name" value="WD40"/>
    <property type="match status" value="7"/>
</dbReference>
<dbReference type="GO" id="GO:0043161">
    <property type="term" value="P:proteasome-mediated ubiquitin-dependent protein catabolic process"/>
    <property type="evidence" value="ECO:0007669"/>
    <property type="project" value="TreeGrafter"/>
</dbReference>
<organism evidence="6 7">
    <name type="scientific">Athelia psychrophila</name>
    <dbReference type="NCBI Taxonomy" id="1759441"/>
    <lineage>
        <taxon>Eukaryota</taxon>
        <taxon>Fungi</taxon>
        <taxon>Dikarya</taxon>
        <taxon>Basidiomycota</taxon>
        <taxon>Agaricomycotina</taxon>
        <taxon>Agaricomycetes</taxon>
        <taxon>Agaricomycetidae</taxon>
        <taxon>Atheliales</taxon>
        <taxon>Atheliaceae</taxon>
        <taxon>Athelia</taxon>
    </lineage>
</organism>
<dbReference type="OrthoDB" id="19711at2759"/>
<dbReference type="PANTHER" id="PTHR19849">
    <property type="entry name" value="PHOSPHOLIPASE A-2-ACTIVATING PROTEIN"/>
    <property type="match status" value="1"/>
</dbReference>
<dbReference type="InterPro" id="IPR019775">
    <property type="entry name" value="WD40_repeat_CS"/>
</dbReference>
<evidence type="ECO:0000313" key="6">
    <source>
        <dbReference type="EMBL" id="KZP15850.1"/>
    </source>
</evidence>
<protein>
    <submittedName>
        <fullName evidence="6">WD40 repeat-like protein</fullName>
    </submittedName>
</protein>
<dbReference type="GO" id="GO:0005634">
    <property type="term" value="C:nucleus"/>
    <property type="evidence" value="ECO:0007669"/>
    <property type="project" value="TreeGrafter"/>
</dbReference>
<feature type="repeat" description="WD" evidence="3">
    <location>
        <begin position="343"/>
        <end position="382"/>
    </location>
</feature>
<keyword evidence="1 3" id="KW-0853">WD repeat</keyword>
<dbReference type="GO" id="GO:0043130">
    <property type="term" value="F:ubiquitin binding"/>
    <property type="evidence" value="ECO:0007669"/>
    <property type="project" value="TreeGrafter"/>
</dbReference>
<dbReference type="Pfam" id="PF00400">
    <property type="entry name" value="WD40"/>
    <property type="match status" value="6"/>
</dbReference>
<dbReference type="InterPro" id="IPR020472">
    <property type="entry name" value="WD40_PAC1"/>
</dbReference>
<dbReference type="CDD" id="cd00200">
    <property type="entry name" value="WD40"/>
    <property type="match status" value="1"/>
</dbReference>
<dbReference type="PROSITE" id="PS00678">
    <property type="entry name" value="WD_REPEATS_1"/>
    <property type="match status" value="2"/>
</dbReference>
<dbReference type="PROSITE" id="PS50294">
    <property type="entry name" value="WD_REPEATS_REGION"/>
    <property type="match status" value="5"/>
</dbReference>
<sequence>MSTSSDKSSATPPFRQLRRYPKTPRGPRPTLLQFPSSSSSNHVTVQSAFHEAADVPAQDFGHLLGSNLGSPFLTTSSLPPPDDGGEMYLDVIDGALGAVPHAFTVTRPPSPVPTMDFSMVSNPGDVYHDEYYPSAAIYATPPRRTYSSGSYGTISGSPPNGLKNILPRIWDAISSPPGKKGKGRAGMGDLSFEEGYSYEDLPPLDGEEGELIEDEACLIDLSDNVRAVTGIDIMSLLPPEVALYLLLFLDLPSIMTCTSVCKTWRALAGDNAVWRDLFHKRDGWVIDMPRARARGWTPRCSIPPSVHESDYFAPLALDWRALYQTRLALDHRWAHEEPQVARISGHADSVYCLEFDSTRIITGSRDRTIKVWSLQTGKLLSTFKGHGGSVLCLKFDQDWDVRREGDDDEQKPGFMVSGSSDCSICVWDLTVGSGGEVQAEVRAILKGHSGGVLDLRMDDQRIISCSKDALIRVWDRKTLTLQCTLSGHEGPVNAIGLQGTRVVSASGDGKMILWDIETGKRMRTFEGHDRGLACIEFKDDTIVSGSNDCKIKVWSASTGECIRTLVGHDLLVRALSFDPASGRLVSASYDRTVKVWDLHSGRMLREFRNGHISHIFDVKFDNSRIVSTSHDQKIVVLDFTQDLEDAALFV</sequence>
<evidence type="ECO:0000259" key="5">
    <source>
        <dbReference type="PROSITE" id="PS50181"/>
    </source>
</evidence>
<dbReference type="SMART" id="SM00256">
    <property type="entry name" value="FBOX"/>
    <property type="match status" value="1"/>
</dbReference>
<evidence type="ECO:0000256" key="3">
    <source>
        <dbReference type="PROSITE-ProRule" id="PRU00221"/>
    </source>
</evidence>
<feature type="region of interest" description="Disordered" evidence="4">
    <location>
        <begin position="1"/>
        <end position="39"/>
    </location>
</feature>
<dbReference type="AlphaFoldDB" id="A0A166EKB5"/>
<keyword evidence="2" id="KW-0677">Repeat</keyword>
<proteinExistence type="predicted"/>
<dbReference type="PANTHER" id="PTHR19849:SF1">
    <property type="entry name" value="F-BOX_WD REPEAT-CONTAINING PROTEIN 7"/>
    <property type="match status" value="1"/>
</dbReference>
<dbReference type="InterPro" id="IPR001810">
    <property type="entry name" value="F-box_dom"/>
</dbReference>
<accession>A0A166EKB5</accession>
<feature type="repeat" description="WD" evidence="3">
    <location>
        <begin position="445"/>
        <end position="475"/>
    </location>
</feature>
<dbReference type="STRING" id="436010.A0A166EKB5"/>
<reference evidence="6 7" key="1">
    <citation type="journal article" date="2016" name="Mol. Biol. Evol.">
        <title>Comparative Genomics of Early-Diverging Mushroom-Forming Fungi Provides Insights into the Origins of Lignocellulose Decay Capabilities.</title>
        <authorList>
            <person name="Nagy L.G."/>
            <person name="Riley R."/>
            <person name="Tritt A."/>
            <person name="Adam C."/>
            <person name="Daum C."/>
            <person name="Floudas D."/>
            <person name="Sun H."/>
            <person name="Yadav J.S."/>
            <person name="Pangilinan J."/>
            <person name="Larsson K.H."/>
            <person name="Matsuura K."/>
            <person name="Barry K."/>
            <person name="Labutti K."/>
            <person name="Kuo R."/>
            <person name="Ohm R.A."/>
            <person name="Bhattacharya S.S."/>
            <person name="Shirouzu T."/>
            <person name="Yoshinaga Y."/>
            <person name="Martin F.M."/>
            <person name="Grigoriev I.V."/>
            <person name="Hibbett D.S."/>
        </authorList>
    </citation>
    <scope>NUCLEOTIDE SEQUENCE [LARGE SCALE GENOMIC DNA]</scope>
    <source>
        <strain evidence="6 7">CBS 109695</strain>
    </source>
</reference>
<dbReference type="SUPFAM" id="SSF50978">
    <property type="entry name" value="WD40 repeat-like"/>
    <property type="match status" value="1"/>
</dbReference>
<dbReference type="InterPro" id="IPR036047">
    <property type="entry name" value="F-box-like_dom_sf"/>
</dbReference>
<dbReference type="Proteomes" id="UP000076532">
    <property type="component" value="Unassembled WGS sequence"/>
</dbReference>
<evidence type="ECO:0000256" key="4">
    <source>
        <dbReference type="SAM" id="MobiDB-lite"/>
    </source>
</evidence>
<dbReference type="Gene3D" id="2.130.10.10">
    <property type="entry name" value="YVTN repeat-like/Quinoprotein amine dehydrogenase"/>
    <property type="match status" value="2"/>
</dbReference>
<evidence type="ECO:0000313" key="7">
    <source>
        <dbReference type="Proteomes" id="UP000076532"/>
    </source>
</evidence>
<feature type="repeat" description="WD" evidence="3">
    <location>
        <begin position="525"/>
        <end position="564"/>
    </location>
</feature>
<keyword evidence="7" id="KW-1185">Reference proteome</keyword>
<feature type="compositionally biased region" description="Polar residues" evidence="4">
    <location>
        <begin position="1"/>
        <end position="11"/>
    </location>
</feature>
<dbReference type="PRINTS" id="PR00320">
    <property type="entry name" value="GPROTEINBRPT"/>
</dbReference>
<dbReference type="Gene3D" id="1.20.1280.50">
    <property type="match status" value="1"/>
</dbReference>
<feature type="repeat" description="WD" evidence="3">
    <location>
        <begin position="565"/>
        <end position="606"/>
    </location>
</feature>
<feature type="repeat" description="WD" evidence="3">
    <location>
        <begin position="485"/>
        <end position="524"/>
    </location>
</feature>
<dbReference type="EMBL" id="KV417600">
    <property type="protein sequence ID" value="KZP15850.1"/>
    <property type="molecule type" value="Genomic_DNA"/>
</dbReference>